<evidence type="ECO:0000256" key="9">
    <source>
        <dbReference type="RuleBase" id="RU365073"/>
    </source>
</evidence>
<dbReference type="GO" id="GO:0006406">
    <property type="term" value="P:mRNA export from nucleus"/>
    <property type="evidence" value="ECO:0007669"/>
    <property type="project" value="TreeGrafter"/>
</dbReference>
<evidence type="ECO:0000256" key="7">
    <source>
        <dbReference type="ARBA" id="ARBA00023132"/>
    </source>
</evidence>
<dbReference type="AlphaFoldDB" id="A0AAV1TMJ3"/>
<comment type="subcellular location">
    <subcellularLocation>
        <location evidence="1 9">Nucleus</location>
        <location evidence="1 9">Nuclear pore complex</location>
    </subcellularLocation>
</comment>
<comment type="subunit">
    <text evidence="9">Component of the nuclear pore complex (NPC).</text>
</comment>
<evidence type="ECO:0000313" key="11">
    <source>
        <dbReference type="Proteomes" id="UP001162060"/>
    </source>
</evidence>
<dbReference type="GO" id="GO:0031080">
    <property type="term" value="C:nuclear pore outer ring"/>
    <property type="evidence" value="ECO:0007669"/>
    <property type="project" value="TreeGrafter"/>
</dbReference>
<dbReference type="Pfam" id="PF07575">
    <property type="entry name" value="Nucleopor_Nup85"/>
    <property type="match status" value="1"/>
</dbReference>
<keyword evidence="4 9" id="KW-0509">mRNA transport</keyword>
<dbReference type="GO" id="GO:0006606">
    <property type="term" value="P:protein import into nucleus"/>
    <property type="evidence" value="ECO:0007669"/>
    <property type="project" value="TreeGrafter"/>
</dbReference>
<gene>
    <name evidence="10" type="ORF">PM001_LOCUS7922</name>
</gene>
<dbReference type="GO" id="GO:0017056">
    <property type="term" value="F:structural constituent of nuclear pore"/>
    <property type="evidence" value="ECO:0007669"/>
    <property type="project" value="TreeGrafter"/>
</dbReference>
<accession>A0AAV1TMJ3</accession>
<comment type="caution">
    <text evidence="10">The sequence shown here is derived from an EMBL/GenBank/DDBJ whole genome shotgun (WGS) entry which is preliminary data.</text>
</comment>
<evidence type="ECO:0000256" key="1">
    <source>
        <dbReference type="ARBA" id="ARBA00004567"/>
    </source>
</evidence>
<keyword evidence="8 9" id="KW-0539">Nucleus</keyword>
<dbReference type="PANTHER" id="PTHR13373:SF21">
    <property type="entry name" value="NUCLEAR PORE COMPLEX PROTEIN NUP85"/>
    <property type="match status" value="1"/>
</dbReference>
<dbReference type="EMBL" id="CAKLBY020000066">
    <property type="protein sequence ID" value="CAK7922751.1"/>
    <property type="molecule type" value="Genomic_DNA"/>
</dbReference>
<comment type="similarity">
    <text evidence="2 9">Belongs to the nucleoporin Nup85 family.</text>
</comment>
<keyword evidence="6 9" id="KW-0811">Translocation</keyword>
<evidence type="ECO:0000256" key="6">
    <source>
        <dbReference type="ARBA" id="ARBA00023010"/>
    </source>
</evidence>
<keyword evidence="9" id="KW-0472">Membrane</keyword>
<organism evidence="10 11">
    <name type="scientific">Peronospora matthiolae</name>
    <dbReference type="NCBI Taxonomy" id="2874970"/>
    <lineage>
        <taxon>Eukaryota</taxon>
        <taxon>Sar</taxon>
        <taxon>Stramenopiles</taxon>
        <taxon>Oomycota</taxon>
        <taxon>Peronosporomycetes</taxon>
        <taxon>Peronosporales</taxon>
        <taxon>Peronosporaceae</taxon>
        <taxon>Peronospora</taxon>
    </lineage>
</organism>
<sequence length="737" mass="83521">MASASPVEILRSTRQLPVAERELVFTKRPVDVASSLSSAGAAWGKSTRKWVAAPSTCSSSVREFGDVMPHELRTLVAASFDVFMRTQKRSDEPRVFVVRRASREYREALATCILSIQDRRLKTQALDHVNTQEESDFLHLMNVSLTIWRLCELLLLRGGARGADRTLAYELAQWLQDCYCSKLVENAEMESRRLKQQEKPEDDAAFWRTVEEWVMMGSGVSAWSLLASHSNYKSLFSRDALSVTGTSTKAGFQAVQKLLLSMPGRNSMNVGMNYDVLTEWKKWNDACQYLLSTDGCIKANDGLRTLLEVMAGKEHALKSRATTWYELMMARLFLDEPKTFANRFQFVMVDCFRAYNSDATQMDRFESIVLAIMDHDIQSTLQEIVALGFSWMAAHLVDLLQKSNVVAADDLVPQAGCTVREHFLLEYAMEIGASSGMWQFAVRYYEFCPKFGVVAIRSALEREPLITDHKAERLLTYCNGKKLLAPTSRRIMIQRAHECKTKKLYASALQWMLRGNHLDDVDALCDDIVQECNDTNSLSPLHEAVQFVESCPELARPQKLAWLVRYREFRIVLNDCECLRTQLRGDGGMISTEMRVSLATKLRLVSMEAAKRLDWLLSSTEAPKALRSDILQQAEYLLEESPSVFEPQHLYSLMAYLRQLDRSFDRHEFYKLGSNEQLKARIEVSISRNLAEAMIQAATASASNVSIADTLCRQPNVAPLCQQPNLTADAPFTPMEE</sequence>
<keyword evidence="3 9" id="KW-0813">Transport</keyword>
<reference evidence="10" key="1">
    <citation type="submission" date="2024-01" db="EMBL/GenBank/DDBJ databases">
        <authorList>
            <person name="Webb A."/>
        </authorList>
    </citation>
    <scope>NUCLEOTIDE SEQUENCE</scope>
    <source>
        <strain evidence="10">Pm1</strain>
    </source>
</reference>
<dbReference type="Proteomes" id="UP001162060">
    <property type="component" value="Unassembled WGS sequence"/>
</dbReference>
<dbReference type="PANTHER" id="PTHR13373">
    <property type="entry name" value="FROUNT PROTEIN-RELATED"/>
    <property type="match status" value="1"/>
</dbReference>
<evidence type="ECO:0000256" key="4">
    <source>
        <dbReference type="ARBA" id="ARBA00022816"/>
    </source>
</evidence>
<comment type="function">
    <text evidence="9">Functions as a component of the nuclear pore complex (NPC).</text>
</comment>
<dbReference type="InterPro" id="IPR011502">
    <property type="entry name" value="Nucleoporin_Nup85"/>
</dbReference>
<name>A0AAV1TMJ3_9STRA</name>
<evidence type="ECO:0000256" key="5">
    <source>
        <dbReference type="ARBA" id="ARBA00022927"/>
    </source>
</evidence>
<evidence type="ECO:0000256" key="8">
    <source>
        <dbReference type="ARBA" id="ARBA00023242"/>
    </source>
</evidence>
<dbReference type="GO" id="GO:0045893">
    <property type="term" value="P:positive regulation of DNA-templated transcription"/>
    <property type="evidence" value="ECO:0007669"/>
    <property type="project" value="TreeGrafter"/>
</dbReference>
<proteinExistence type="inferred from homology"/>
<evidence type="ECO:0000313" key="10">
    <source>
        <dbReference type="EMBL" id="CAK7922751.1"/>
    </source>
</evidence>
<keyword evidence="5 9" id="KW-0653">Protein transport</keyword>
<protein>
    <recommendedName>
        <fullName evidence="9">Nuclear pore complex protein Nup85</fullName>
    </recommendedName>
</protein>
<keyword evidence="7 9" id="KW-0906">Nuclear pore complex</keyword>
<dbReference type="GO" id="GO:0031965">
    <property type="term" value="C:nuclear membrane"/>
    <property type="evidence" value="ECO:0007669"/>
    <property type="project" value="UniProtKB-UniRule"/>
</dbReference>
<evidence type="ECO:0000256" key="2">
    <source>
        <dbReference type="ARBA" id="ARBA00005573"/>
    </source>
</evidence>
<evidence type="ECO:0000256" key="3">
    <source>
        <dbReference type="ARBA" id="ARBA00022448"/>
    </source>
</evidence>